<evidence type="ECO:0000313" key="2">
    <source>
        <dbReference type="EMBL" id="MCG4564803.1"/>
    </source>
</evidence>
<reference evidence="2" key="1">
    <citation type="submission" date="2022-01" db="EMBL/GenBank/DDBJ databases">
        <title>Collection of gut derived symbiotic bacterial strains cultured from healthy donors.</title>
        <authorList>
            <person name="Lin H."/>
            <person name="Kohout C."/>
            <person name="Waligurski E."/>
            <person name="Pamer E.G."/>
        </authorList>
    </citation>
    <scope>NUCLEOTIDE SEQUENCE</scope>
    <source>
        <strain evidence="2">MSK.14.39</strain>
    </source>
</reference>
<accession>A0A9Q4FLF4</accession>
<protein>
    <recommendedName>
        <fullName evidence="1">DnaA N-terminal domain-containing protein</fullName>
    </recommendedName>
</protein>
<sequence length="126" mass="14599">MTERIDLLIMEIQRIKESIGIIENELKAIKAEEQSTNIDMELLDIWNKAIDIIKKELTEVSFNTWVRDINPIEINDNSFYISVKNAFAQSIVKERYGKLIKNALKIITNKDYNIEVLVEGIDNSNV</sequence>
<feature type="domain" description="DnaA N-terminal" evidence="1">
    <location>
        <begin position="45"/>
        <end position="105"/>
    </location>
</feature>
<name>A0A9Q4FLF4_9FIRM</name>
<evidence type="ECO:0000259" key="1">
    <source>
        <dbReference type="Pfam" id="PF11638"/>
    </source>
</evidence>
<evidence type="ECO:0000313" key="3">
    <source>
        <dbReference type="Proteomes" id="UP001108123"/>
    </source>
</evidence>
<organism evidence="2 3">
    <name type="scientific">Anaerosalibacter bizertensis</name>
    <dbReference type="NCBI Taxonomy" id="932217"/>
    <lineage>
        <taxon>Bacteria</taxon>
        <taxon>Bacillati</taxon>
        <taxon>Bacillota</taxon>
        <taxon>Tissierellia</taxon>
        <taxon>Tissierellales</taxon>
        <taxon>Sporanaerobacteraceae</taxon>
        <taxon>Anaerosalibacter</taxon>
    </lineage>
</organism>
<dbReference type="InterPro" id="IPR024633">
    <property type="entry name" value="DnaA_N_dom"/>
</dbReference>
<dbReference type="AlphaFoldDB" id="A0A9Q4FLF4"/>
<dbReference type="Pfam" id="PF11638">
    <property type="entry name" value="DnaA_N"/>
    <property type="match status" value="1"/>
</dbReference>
<dbReference type="Gene3D" id="3.30.300.180">
    <property type="match status" value="1"/>
</dbReference>
<comment type="caution">
    <text evidence="2">The sequence shown here is derived from an EMBL/GenBank/DDBJ whole genome shotgun (WGS) entry which is preliminary data.</text>
</comment>
<dbReference type="RefSeq" id="WP_237915620.1">
    <property type="nucleotide sequence ID" value="NZ_JAKNID010000012.1"/>
</dbReference>
<dbReference type="Proteomes" id="UP001108123">
    <property type="component" value="Unassembled WGS sequence"/>
</dbReference>
<proteinExistence type="predicted"/>
<keyword evidence="3" id="KW-1185">Reference proteome</keyword>
<dbReference type="InterPro" id="IPR038454">
    <property type="entry name" value="DnaA_N_sf"/>
</dbReference>
<gene>
    <name evidence="2" type="ORF">L0P62_05005</name>
</gene>
<dbReference type="EMBL" id="JAKNID010000012">
    <property type="protein sequence ID" value="MCG4564803.1"/>
    <property type="molecule type" value="Genomic_DNA"/>
</dbReference>